<evidence type="ECO:0000313" key="1">
    <source>
        <dbReference type="EMBL" id="TEB31912.1"/>
    </source>
</evidence>
<dbReference type="AlphaFoldDB" id="A0A4Y7TEC0"/>
<comment type="caution">
    <text evidence="1">The sequence shown here is derived from an EMBL/GenBank/DDBJ whole genome shotgun (WGS) entry which is preliminary data.</text>
</comment>
<gene>
    <name evidence="1" type="ORF">FA13DRAFT_1843146</name>
</gene>
<evidence type="ECO:0000313" key="2">
    <source>
        <dbReference type="Proteomes" id="UP000298030"/>
    </source>
</evidence>
<accession>A0A4Y7TEC0</accession>
<proteinExistence type="predicted"/>
<name>A0A4Y7TEC0_COPMI</name>
<protein>
    <submittedName>
        <fullName evidence="1">Uncharacterized protein</fullName>
    </submittedName>
</protein>
<reference evidence="1 2" key="1">
    <citation type="journal article" date="2019" name="Nat. Ecol. Evol.">
        <title>Megaphylogeny resolves global patterns of mushroom evolution.</title>
        <authorList>
            <person name="Varga T."/>
            <person name="Krizsan K."/>
            <person name="Foldi C."/>
            <person name="Dima B."/>
            <person name="Sanchez-Garcia M."/>
            <person name="Sanchez-Ramirez S."/>
            <person name="Szollosi G.J."/>
            <person name="Szarkandi J.G."/>
            <person name="Papp V."/>
            <person name="Albert L."/>
            <person name="Andreopoulos W."/>
            <person name="Angelini C."/>
            <person name="Antonin V."/>
            <person name="Barry K.W."/>
            <person name="Bougher N.L."/>
            <person name="Buchanan P."/>
            <person name="Buyck B."/>
            <person name="Bense V."/>
            <person name="Catcheside P."/>
            <person name="Chovatia M."/>
            <person name="Cooper J."/>
            <person name="Damon W."/>
            <person name="Desjardin D."/>
            <person name="Finy P."/>
            <person name="Geml J."/>
            <person name="Haridas S."/>
            <person name="Hughes K."/>
            <person name="Justo A."/>
            <person name="Karasinski D."/>
            <person name="Kautmanova I."/>
            <person name="Kiss B."/>
            <person name="Kocsube S."/>
            <person name="Kotiranta H."/>
            <person name="LaButti K.M."/>
            <person name="Lechner B.E."/>
            <person name="Liimatainen K."/>
            <person name="Lipzen A."/>
            <person name="Lukacs Z."/>
            <person name="Mihaltcheva S."/>
            <person name="Morgado L.N."/>
            <person name="Niskanen T."/>
            <person name="Noordeloos M.E."/>
            <person name="Ohm R.A."/>
            <person name="Ortiz-Santana B."/>
            <person name="Ovrebo C."/>
            <person name="Racz N."/>
            <person name="Riley R."/>
            <person name="Savchenko A."/>
            <person name="Shiryaev A."/>
            <person name="Soop K."/>
            <person name="Spirin V."/>
            <person name="Szebenyi C."/>
            <person name="Tomsovsky M."/>
            <person name="Tulloss R.E."/>
            <person name="Uehling J."/>
            <person name="Grigoriev I.V."/>
            <person name="Vagvolgyi C."/>
            <person name="Papp T."/>
            <person name="Martin F.M."/>
            <person name="Miettinen O."/>
            <person name="Hibbett D.S."/>
            <person name="Nagy L.G."/>
        </authorList>
    </citation>
    <scope>NUCLEOTIDE SEQUENCE [LARGE SCALE GENOMIC DNA]</scope>
    <source>
        <strain evidence="1 2">FP101781</strain>
    </source>
</reference>
<dbReference type="Proteomes" id="UP000298030">
    <property type="component" value="Unassembled WGS sequence"/>
</dbReference>
<keyword evidence="2" id="KW-1185">Reference proteome</keyword>
<dbReference type="EMBL" id="QPFP01000017">
    <property type="protein sequence ID" value="TEB31912.1"/>
    <property type="molecule type" value="Genomic_DNA"/>
</dbReference>
<sequence>MSCARCRYTGCPPRLAQFCQVQVKCIVGRRLCQTYQAEEESGSIVNSEGNVKTHKYFHSWEHTRADPSLAFLGTSTRAADPSILLVGQQGAKGGCDLPKPGIFPFQRKLEKVPCNNGDQVNILNTLHAVVLETKISDCCIKYFLVISSGLARYAAKLVQVPVNTLKAPGSQYEMWLIPFEQNHHGIAPIHCLEQV</sequence>
<organism evidence="1 2">
    <name type="scientific">Coprinellus micaceus</name>
    <name type="common">Glistening ink-cap mushroom</name>
    <name type="synonym">Coprinus micaceus</name>
    <dbReference type="NCBI Taxonomy" id="71717"/>
    <lineage>
        <taxon>Eukaryota</taxon>
        <taxon>Fungi</taxon>
        <taxon>Dikarya</taxon>
        <taxon>Basidiomycota</taxon>
        <taxon>Agaricomycotina</taxon>
        <taxon>Agaricomycetes</taxon>
        <taxon>Agaricomycetidae</taxon>
        <taxon>Agaricales</taxon>
        <taxon>Agaricineae</taxon>
        <taxon>Psathyrellaceae</taxon>
        <taxon>Coprinellus</taxon>
    </lineage>
</organism>